<dbReference type="CDD" id="cd16922">
    <property type="entry name" value="HATPase_EvgS-ArcB-TorS-like"/>
    <property type="match status" value="1"/>
</dbReference>
<dbReference type="Pfam" id="PF00072">
    <property type="entry name" value="Response_reg"/>
    <property type="match status" value="2"/>
</dbReference>
<evidence type="ECO:0000256" key="5">
    <source>
        <dbReference type="ARBA" id="ARBA00022679"/>
    </source>
</evidence>
<evidence type="ECO:0000256" key="7">
    <source>
        <dbReference type="ARBA" id="ARBA00023012"/>
    </source>
</evidence>
<evidence type="ECO:0000256" key="3">
    <source>
        <dbReference type="ARBA" id="ARBA00012438"/>
    </source>
</evidence>
<protein>
    <recommendedName>
        <fullName evidence="8">Circadian input-output histidine kinase CikA</fullName>
        <ecNumber evidence="3">2.7.13.3</ecNumber>
    </recommendedName>
</protein>
<comment type="similarity">
    <text evidence="2">In the N-terminal section; belongs to the phytochrome family.</text>
</comment>
<dbReference type="InterPro" id="IPR011006">
    <property type="entry name" value="CheY-like_superfamily"/>
</dbReference>
<dbReference type="FunFam" id="1.10.287.130:FF:000145">
    <property type="entry name" value="Sensory transduction histidine kinase"/>
    <property type="match status" value="1"/>
</dbReference>
<dbReference type="InterPro" id="IPR036890">
    <property type="entry name" value="HATPase_C_sf"/>
</dbReference>
<dbReference type="SMART" id="SM00388">
    <property type="entry name" value="HisKA"/>
    <property type="match status" value="1"/>
</dbReference>
<dbReference type="EMBL" id="QBML01000024">
    <property type="protein sequence ID" value="PZO38291.1"/>
    <property type="molecule type" value="Genomic_DNA"/>
</dbReference>
<dbReference type="GO" id="GO:0000155">
    <property type="term" value="F:phosphorelay sensor kinase activity"/>
    <property type="evidence" value="ECO:0007669"/>
    <property type="project" value="InterPro"/>
</dbReference>
<feature type="domain" description="Response regulatory" evidence="12">
    <location>
        <begin position="900"/>
        <end position="1016"/>
    </location>
</feature>
<dbReference type="GO" id="GO:0009927">
    <property type="term" value="F:histidine phosphotransfer kinase activity"/>
    <property type="evidence" value="ECO:0007669"/>
    <property type="project" value="TreeGrafter"/>
</dbReference>
<dbReference type="PANTHER" id="PTHR43047">
    <property type="entry name" value="TWO-COMPONENT HISTIDINE PROTEIN KINASE"/>
    <property type="match status" value="1"/>
</dbReference>
<dbReference type="Gene3D" id="3.30.450.40">
    <property type="match status" value="1"/>
</dbReference>
<dbReference type="InterPro" id="IPR013656">
    <property type="entry name" value="PAS_4"/>
</dbReference>
<dbReference type="Gene3D" id="2.10.70.100">
    <property type="match status" value="1"/>
</dbReference>
<keyword evidence="5" id="KW-0808">Transferase</keyword>
<evidence type="ECO:0000259" key="11">
    <source>
        <dbReference type="PROSITE" id="PS50109"/>
    </source>
</evidence>
<evidence type="ECO:0000313" key="16">
    <source>
        <dbReference type="Proteomes" id="UP000249467"/>
    </source>
</evidence>
<dbReference type="FunFam" id="3.30.450.20:FF:000155">
    <property type="entry name" value="Sensor histidine kinase TodS"/>
    <property type="match status" value="1"/>
</dbReference>
<feature type="domain" description="Phytochrome chromophore attachment site" evidence="10">
    <location>
        <begin position="156"/>
        <end position="296"/>
    </location>
</feature>
<dbReference type="InterPro" id="IPR001789">
    <property type="entry name" value="Sig_transdc_resp-reg_receiver"/>
</dbReference>
<evidence type="ECO:0000256" key="1">
    <source>
        <dbReference type="ARBA" id="ARBA00000085"/>
    </source>
</evidence>
<dbReference type="InterPro" id="IPR000700">
    <property type="entry name" value="PAS-assoc_C"/>
</dbReference>
<dbReference type="SMART" id="SM00091">
    <property type="entry name" value="PAS"/>
    <property type="match status" value="2"/>
</dbReference>
<dbReference type="PROSITE" id="PS50109">
    <property type="entry name" value="HIS_KIN"/>
    <property type="match status" value="1"/>
</dbReference>
<dbReference type="Pfam" id="PF00512">
    <property type="entry name" value="HisKA"/>
    <property type="match status" value="1"/>
</dbReference>
<dbReference type="SUPFAM" id="SSF52172">
    <property type="entry name" value="CheY-like"/>
    <property type="match status" value="2"/>
</dbReference>
<dbReference type="SMART" id="SM00065">
    <property type="entry name" value="GAF"/>
    <property type="match status" value="1"/>
</dbReference>
<dbReference type="InterPro" id="IPR004358">
    <property type="entry name" value="Sig_transdc_His_kin-like_C"/>
</dbReference>
<evidence type="ECO:0000259" key="10">
    <source>
        <dbReference type="PROSITE" id="PS50046"/>
    </source>
</evidence>
<dbReference type="InterPro" id="IPR000014">
    <property type="entry name" value="PAS"/>
</dbReference>
<comment type="catalytic activity">
    <reaction evidence="1">
        <text>ATP + protein L-histidine = ADP + protein N-phospho-L-histidine.</text>
        <dbReference type="EC" id="2.7.13.3"/>
    </reaction>
</comment>
<feature type="modified residue" description="4-aspartylphosphate" evidence="9">
    <location>
        <position position="949"/>
    </location>
</feature>
<evidence type="ECO:0000313" key="15">
    <source>
        <dbReference type="EMBL" id="PZO38291.1"/>
    </source>
</evidence>
<proteinExistence type="inferred from homology"/>
<dbReference type="InterPro" id="IPR036097">
    <property type="entry name" value="HisK_dim/P_sf"/>
</dbReference>
<dbReference type="InterPro" id="IPR003018">
    <property type="entry name" value="GAF"/>
</dbReference>
<evidence type="ECO:0000256" key="9">
    <source>
        <dbReference type="PROSITE-ProRule" id="PRU00169"/>
    </source>
</evidence>
<dbReference type="InterPro" id="IPR016132">
    <property type="entry name" value="Phyto_chromo_attachment"/>
</dbReference>
<dbReference type="PROSITE" id="PS50110">
    <property type="entry name" value="RESPONSE_REGULATORY"/>
    <property type="match status" value="2"/>
</dbReference>
<feature type="domain" description="PAC" evidence="14">
    <location>
        <begin position="407"/>
        <end position="459"/>
    </location>
</feature>
<dbReference type="InterPro" id="IPR003594">
    <property type="entry name" value="HATPase_dom"/>
</dbReference>
<dbReference type="InterPro" id="IPR005467">
    <property type="entry name" value="His_kinase_dom"/>
</dbReference>
<dbReference type="InterPro" id="IPR001610">
    <property type="entry name" value="PAC"/>
</dbReference>
<dbReference type="Gene3D" id="3.30.450.20">
    <property type="entry name" value="PAS domain"/>
    <property type="match status" value="2"/>
</dbReference>
<dbReference type="Gene3D" id="3.30.565.10">
    <property type="entry name" value="Histidine kinase-like ATPase, C-terminal domain"/>
    <property type="match status" value="1"/>
</dbReference>
<dbReference type="NCBIfam" id="TIGR00229">
    <property type="entry name" value="sensory_box"/>
    <property type="match status" value="1"/>
</dbReference>
<evidence type="ECO:0000256" key="8">
    <source>
        <dbReference type="ARBA" id="ARBA00074306"/>
    </source>
</evidence>
<dbReference type="SUPFAM" id="SSF55781">
    <property type="entry name" value="GAF domain-like"/>
    <property type="match status" value="1"/>
</dbReference>
<dbReference type="InterPro" id="IPR013655">
    <property type="entry name" value="PAS_fold_3"/>
</dbReference>
<dbReference type="CDD" id="cd00156">
    <property type="entry name" value="REC"/>
    <property type="match status" value="1"/>
</dbReference>
<keyword evidence="4 9" id="KW-0597">Phosphoprotein</keyword>
<dbReference type="PROSITE" id="PS50113">
    <property type="entry name" value="PAC"/>
    <property type="match status" value="2"/>
</dbReference>
<gene>
    <name evidence="15" type="ORF">DCF19_16560</name>
</gene>
<dbReference type="InterPro" id="IPR029016">
    <property type="entry name" value="GAF-like_dom_sf"/>
</dbReference>
<dbReference type="InterPro" id="IPR003661">
    <property type="entry name" value="HisK_dim/P_dom"/>
</dbReference>
<evidence type="ECO:0000259" key="12">
    <source>
        <dbReference type="PROSITE" id="PS50110"/>
    </source>
</evidence>
<dbReference type="SUPFAM" id="SSF55785">
    <property type="entry name" value="PYP-like sensor domain (PAS domain)"/>
    <property type="match status" value="2"/>
</dbReference>
<evidence type="ECO:0000259" key="14">
    <source>
        <dbReference type="PROSITE" id="PS50113"/>
    </source>
</evidence>
<dbReference type="SUPFAM" id="SSF55874">
    <property type="entry name" value="ATPase domain of HSP90 chaperone/DNA topoisomerase II/histidine kinase"/>
    <property type="match status" value="1"/>
</dbReference>
<comment type="caution">
    <text evidence="15">The sequence shown here is derived from an EMBL/GenBank/DDBJ whole genome shotgun (WGS) entry which is preliminary data.</text>
</comment>
<dbReference type="GO" id="GO:0005886">
    <property type="term" value="C:plasma membrane"/>
    <property type="evidence" value="ECO:0007669"/>
    <property type="project" value="TreeGrafter"/>
</dbReference>
<dbReference type="AlphaFoldDB" id="A0A2W4XRZ9"/>
<dbReference type="Gene3D" id="1.10.287.130">
    <property type="match status" value="1"/>
</dbReference>
<feature type="domain" description="PAS" evidence="13">
    <location>
        <begin position="331"/>
        <end position="405"/>
    </location>
</feature>
<dbReference type="SMART" id="SM00448">
    <property type="entry name" value="REC"/>
    <property type="match status" value="2"/>
</dbReference>
<feature type="domain" description="Response regulatory" evidence="12">
    <location>
        <begin position="5"/>
        <end position="124"/>
    </location>
</feature>
<accession>A0A2W4XRZ9</accession>
<dbReference type="SMART" id="SM00387">
    <property type="entry name" value="HATPase_c"/>
    <property type="match status" value="1"/>
</dbReference>
<dbReference type="PROSITE" id="PS50112">
    <property type="entry name" value="PAS"/>
    <property type="match status" value="1"/>
</dbReference>
<dbReference type="PANTHER" id="PTHR43047:SF63">
    <property type="entry name" value="HISTIDINE KINASE"/>
    <property type="match status" value="1"/>
</dbReference>
<name>A0A2W4XRZ9_9CYAN</name>
<dbReference type="SMART" id="SM00086">
    <property type="entry name" value="PAC"/>
    <property type="match status" value="2"/>
</dbReference>
<evidence type="ECO:0000256" key="4">
    <source>
        <dbReference type="ARBA" id="ARBA00022553"/>
    </source>
</evidence>
<reference evidence="15 16" key="1">
    <citation type="submission" date="2018-04" db="EMBL/GenBank/DDBJ databases">
        <authorList>
            <person name="Go L.Y."/>
            <person name="Mitchell J.A."/>
        </authorList>
    </citation>
    <scope>NUCLEOTIDE SEQUENCE [LARGE SCALE GENOMIC DNA]</scope>
    <source>
        <strain evidence="15">ULC066bin1</strain>
    </source>
</reference>
<keyword evidence="7" id="KW-0902">Two-component regulatory system</keyword>
<dbReference type="EC" id="2.7.13.3" evidence="3"/>
<dbReference type="InterPro" id="IPR035965">
    <property type="entry name" value="PAS-like_dom_sf"/>
</dbReference>
<dbReference type="PRINTS" id="PR00344">
    <property type="entry name" value="BCTRLSENSOR"/>
</dbReference>
<dbReference type="Gene3D" id="3.40.50.2300">
    <property type="match status" value="2"/>
</dbReference>
<dbReference type="CDD" id="cd00130">
    <property type="entry name" value="PAS"/>
    <property type="match status" value="1"/>
</dbReference>
<dbReference type="FunFam" id="3.30.565.10:FF:000010">
    <property type="entry name" value="Sensor histidine kinase RcsC"/>
    <property type="match status" value="1"/>
</dbReference>
<reference evidence="15 16" key="2">
    <citation type="submission" date="2018-06" db="EMBL/GenBank/DDBJ databases">
        <title>Metagenomic assembly of (sub)arctic Cyanobacteria and their associated microbiome from non-axenic cultures.</title>
        <authorList>
            <person name="Baurain D."/>
        </authorList>
    </citation>
    <scope>NUCLEOTIDE SEQUENCE [LARGE SCALE GENOMIC DNA]</scope>
    <source>
        <strain evidence="15">ULC066bin1</strain>
    </source>
</reference>
<sequence>MMATTILIVDDFESDRAIYKRYLQSDTEYFYRFFEADTIEEGVKLWRSHRPEIVLLDINLPDGNGLEFLEIINEGRSGERFPVIVLTGQGDERIAVRAMKLGAADYLIKKDITAVLLAICVGQLRDRNNLNCQLARLRQQEVVISKIALKIQKHLNLELILNTVAQEVRDFLAGDRAVVYQFNPDMSGMIAASASIHPWQTCLNLQIEDTCFRDNLGGAYREGRVFSASDIYNANLTECHIKLLEQLQVRANLVVPILRSRDKDRSLWGLLIVHQCLSPRNWEETDIRLLQELSVQLAIAIQQAELFQNLHTLNISLEQKVEERTKELKFSENRFRAVFENMFQFIGLLTPDGTILAVNQIALTSAGATAEDLVGVPLWETYWWHISLEARQDLQQAIARAAQGEFIRYDVDVLGVDGQIMSIDFSLRPLRDETGKVVMLIPEGRDISEAKKSKQQLHQLNQELESKVKSRTIELQVRERELEKLSQRLALSLKSGAIGCWEWDIIKDNRFWDARMYELFGVSGQSFILDPNDIWLIALHPDDRKVTETALKNAILGKTEYYDTEFRIFYPDRSIHYIKAFGVVVRDPVGNPLSMTGINFDISDRKQTEIQLLQTNEELMRATRLKDEFLANMSHELRTPLNAILGLSNALSEQILGSLNEKQLKSIATVESSGEHLLSLINDILDLSKMSSGMMELSIESVSIKNLCDSSLVFIKQQAFQKRVRIISNIPKNVNNINIEERRIRQVLINLLTNAVKFTPSEGEIGLLVAFGCGDMWQGKATIPQRIKIMNSPTIVFQVVDTGIGITSNDLQRLFQPFVQVDRALNRQYEGTGLGLALVKQIVELHGGQVMAESKVGEGSCFTVALPYEMSQSSSNASAPTAITLQPPIVNSDDAAIAPLILLAEDNEANIQTFTSYLTAINYRIVIARDGEEAVAKAKEHSPDIILMDIQMPKMDGLEAIRLIRTDKKIAAIPIIALTALAMEGDRERCLDAGANDYLSKPIKFRQLNAKIQQILKQIP</sequence>
<dbReference type="PROSITE" id="PS50046">
    <property type="entry name" value="PHYTOCHROME_2"/>
    <property type="match status" value="1"/>
</dbReference>
<organism evidence="15 16">
    <name type="scientific">Pseudanabaena frigida</name>
    <dbReference type="NCBI Taxonomy" id="945775"/>
    <lineage>
        <taxon>Bacteria</taxon>
        <taxon>Bacillati</taxon>
        <taxon>Cyanobacteriota</taxon>
        <taxon>Cyanophyceae</taxon>
        <taxon>Pseudanabaenales</taxon>
        <taxon>Pseudanabaenaceae</taxon>
        <taxon>Pseudanabaena</taxon>
    </lineage>
</organism>
<keyword evidence="6" id="KW-0418">Kinase</keyword>
<dbReference type="CDD" id="cd17546">
    <property type="entry name" value="REC_hyHK_CKI1_RcsC-like"/>
    <property type="match status" value="1"/>
</dbReference>
<evidence type="ECO:0000259" key="13">
    <source>
        <dbReference type="PROSITE" id="PS50112"/>
    </source>
</evidence>
<dbReference type="Pfam" id="PF08448">
    <property type="entry name" value="PAS_4"/>
    <property type="match status" value="1"/>
</dbReference>
<dbReference type="Pfam" id="PF02518">
    <property type="entry name" value="HATPase_c"/>
    <property type="match status" value="1"/>
</dbReference>
<feature type="modified residue" description="4-aspartylphosphate" evidence="9">
    <location>
        <position position="57"/>
    </location>
</feature>
<dbReference type="Pfam" id="PF01590">
    <property type="entry name" value="GAF"/>
    <property type="match status" value="1"/>
</dbReference>
<dbReference type="CDD" id="cd00082">
    <property type="entry name" value="HisKA"/>
    <property type="match status" value="1"/>
</dbReference>
<evidence type="ECO:0000256" key="2">
    <source>
        <dbReference type="ARBA" id="ARBA00006402"/>
    </source>
</evidence>
<dbReference type="SUPFAM" id="SSF47384">
    <property type="entry name" value="Homodimeric domain of signal transducing histidine kinase"/>
    <property type="match status" value="1"/>
</dbReference>
<dbReference type="Proteomes" id="UP000249467">
    <property type="component" value="Unassembled WGS sequence"/>
</dbReference>
<dbReference type="Pfam" id="PF08447">
    <property type="entry name" value="PAS_3"/>
    <property type="match status" value="1"/>
</dbReference>
<feature type="domain" description="Histidine kinase" evidence="11">
    <location>
        <begin position="632"/>
        <end position="870"/>
    </location>
</feature>
<evidence type="ECO:0000256" key="6">
    <source>
        <dbReference type="ARBA" id="ARBA00022777"/>
    </source>
</evidence>
<feature type="domain" description="PAC" evidence="14">
    <location>
        <begin position="562"/>
        <end position="614"/>
    </location>
</feature>